<evidence type="ECO:0000256" key="1">
    <source>
        <dbReference type="ARBA" id="ARBA00005594"/>
    </source>
</evidence>
<dbReference type="RefSeq" id="WP_190197591.1">
    <property type="nucleotide sequence ID" value="NZ_BMWE01000005.1"/>
</dbReference>
<evidence type="ECO:0000256" key="3">
    <source>
        <dbReference type="ARBA" id="ARBA00022598"/>
    </source>
</evidence>
<dbReference type="InterPro" id="IPR002305">
    <property type="entry name" value="aa-tRNA-synth_Ic"/>
</dbReference>
<evidence type="ECO:0000256" key="2">
    <source>
        <dbReference type="ARBA" id="ARBA00013161"/>
    </source>
</evidence>
<comment type="caution">
    <text evidence="9">The sequence shown here is derived from an EMBL/GenBank/DDBJ whole genome shotgun (WGS) entry which is preliminary data.</text>
</comment>
<evidence type="ECO:0000313" key="10">
    <source>
        <dbReference type="Proteomes" id="UP000653308"/>
    </source>
</evidence>
<dbReference type="PANTHER" id="PTHR43766:SF1">
    <property type="entry name" value="TRYPTOPHAN--TRNA LIGASE, MITOCHONDRIAL"/>
    <property type="match status" value="1"/>
</dbReference>
<reference evidence="10" key="1">
    <citation type="journal article" date="2019" name="Int. J. Syst. Evol. Microbiol.">
        <title>The Global Catalogue of Microorganisms (GCM) 10K type strain sequencing project: providing services to taxonomists for standard genome sequencing and annotation.</title>
        <authorList>
            <consortium name="The Broad Institute Genomics Platform"/>
            <consortium name="The Broad Institute Genome Sequencing Center for Infectious Disease"/>
            <person name="Wu L."/>
            <person name="Ma J."/>
        </authorList>
    </citation>
    <scope>NUCLEOTIDE SEQUENCE [LARGE SCALE GENOMIC DNA]</scope>
    <source>
        <strain evidence="10">JCM 4957</strain>
    </source>
</reference>
<dbReference type="EMBL" id="BMWE01000005">
    <property type="protein sequence ID" value="GGY15969.1"/>
    <property type="molecule type" value="Genomic_DNA"/>
</dbReference>
<comment type="similarity">
    <text evidence="1 8">Belongs to the class-I aminoacyl-tRNA synthetase family.</text>
</comment>
<dbReference type="Proteomes" id="UP000653308">
    <property type="component" value="Unassembled WGS sequence"/>
</dbReference>
<proteinExistence type="inferred from homology"/>
<dbReference type="PRINTS" id="PR01039">
    <property type="entry name" value="TRNASYNTHTRP"/>
</dbReference>
<keyword evidence="10" id="KW-1185">Reference proteome</keyword>
<keyword evidence="7 8" id="KW-0030">Aminoacyl-tRNA synthetase</keyword>
<dbReference type="GO" id="GO:0016874">
    <property type="term" value="F:ligase activity"/>
    <property type="evidence" value="ECO:0007669"/>
    <property type="project" value="UniProtKB-KW"/>
</dbReference>
<keyword evidence="6 8" id="KW-0648">Protein biosynthesis</keyword>
<keyword evidence="4 8" id="KW-0547">Nucleotide-binding</keyword>
<dbReference type="EC" id="6.1.1.2" evidence="2"/>
<evidence type="ECO:0000256" key="6">
    <source>
        <dbReference type="ARBA" id="ARBA00022917"/>
    </source>
</evidence>
<keyword evidence="5 8" id="KW-0067">ATP-binding</keyword>
<organism evidence="9 10">
    <name type="scientific">Streptomyces djakartensis</name>
    <dbReference type="NCBI Taxonomy" id="68193"/>
    <lineage>
        <taxon>Bacteria</taxon>
        <taxon>Bacillati</taxon>
        <taxon>Actinomycetota</taxon>
        <taxon>Actinomycetes</taxon>
        <taxon>Kitasatosporales</taxon>
        <taxon>Streptomycetaceae</taxon>
        <taxon>Streptomyces</taxon>
    </lineage>
</organism>
<dbReference type="Gene3D" id="3.40.50.620">
    <property type="entry name" value="HUPs"/>
    <property type="match status" value="1"/>
</dbReference>
<evidence type="ECO:0000256" key="4">
    <source>
        <dbReference type="ARBA" id="ARBA00022741"/>
    </source>
</evidence>
<evidence type="ECO:0000256" key="5">
    <source>
        <dbReference type="ARBA" id="ARBA00022840"/>
    </source>
</evidence>
<evidence type="ECO:0000313" key="9">
    <source>
        <dbReference type="EMBL" id="GGY15969.1"/>
    </source>
</evidence>
<dbReference type="SUPFAM" id="SSF52374">
    <property type="entry name" value="Nucleotidylyl transferase"/>
    <property type="match status" value="1"/>
</dbReference>
<keyword evidence="3 8" id="KW-0436">Ligase</keyword>
<protein>
    <recommendedName>
        <fullName evidence="2">tryptophan--tRNA ligase</fullName>
        <ecNumber evidence="2">6.1.1.2</ecNumber>
    </recommendedName>
</protein>
<dbReference type="InterPro" id="IPR014729">
    <property type="entry name" value="Rossmann-like_a/b/a_fold"/>
</dbReference>
<gene>
    <name evidence="9" type="primary">trpS</name>
    <name evidence="9" type="ORF">GCM10010384_22390</name>
</gene>
<evidence type="ECO:0000256" key="8">
    <source>
        <dbReference type="RuleBase" id="RU363036"/>
    </source>
</evidence>
<sequence>MSLLMTGARPTGGLHIGQYLAAFKPFVQRQREFDQAVFIVSDLHMLTTGFSPERTKYLAAATRRLVAEAVGFGVDPDVSTFYLQSSVGWHARIYAVLQSLADISRLEQHGSFAEMARHSADARPPSLGLLGYPVLESSDVLSIGPTHVCIGESNVSHFEHLAEIVELLHDGWGVNFTVPEMITGRKNLVGLDGSNKMSKSLGNAVFFADGPDALVRKVHGMSVRSTDGKIVAVEYLEALEAPADLCRELEEDIENAGRVTERAAKELADRLIAFIQPVDRAARELLASGAVDDLLQRGRDLAEDRGARAYHELAAKVGLLRLS</sequence>
<dbReference type="Pfam" id="PF00579">
    <property type="entry name" value="tRNA-synt_1b"/>
    <property type="match status" value="1"/>
</dbReference>
<dbReference type="Gene3D" id="1.10.240.10">
    <property type="entry name" value="Tyrosyl-Transfer RNA Synthetase"/>
    <property type="match status" value="1"/>
</dbReference>
<dbReference type="PANTHER" id="PTHR43766">
    <property type="entry name" value="TRYPTOPHAN--TRNA LIGASE, MITOCHONDRIAL"/>
    <property type="match status" value="1"/>
</dbReference>
<name>A0ABQ2ZJS4_9ACTN</name>
<dbReference type="InterPro" id="IPR050203">
    <property type="entry name" value="Trp-tRNA_synthetase"/>
</dbReference>
<evidence type="ECO:0000256" key="7">
    <source>
        <dbReference type="ARBA" id="ARBA00023146"/>
    </source>
</evidence>
<dbReference type="InterPro" id="IPR002306">
    <property type="entry name" value="Trp-tRNA-ligase"/>
</dbReference>
<accession>A0ABQ2ZJS4</accession>